<evidence type="ECO:0000313" key="3">
    <source>
        <dbReference type="Proteomes" id="UP000635565"/>
    </source>
</evidence>
<feature type="compositionally biased region" description="Polar residues" evidence="1">
    <location>
        <begin position="45"/>
        <end position="65"/>
    </location>
</feature>
<accession>A0ABQ3VKN2</accession>
<feature type="region of interest" description="Disordered" evidence="1">
    <location>
        <begin position="45"/>
        <end position="99"/>
    </location>
</feature>
<keyword evidence="3" id="KW-1185">Reference proteome</keyword>
<dbReference type="EMBL" id="BNJJ01000012">
    <property type="protein sequence ID" value="GHO86383.1"/>
    <property type="molecule type" value="Genomic_DNA"/>
</dbReference>
<proteinExistence type="predicted"/>
<reference evidence="2 3" key="1">
    <citation type="journal article" date="2021" name="Int. J. Syst. Evol. Microbiol.">
        <title>Reticulibacter mediterranei gen. nov., sp. nov., within the new family Reticulibacteraceae fam. nov., and Ktedonospora formicarum gen. nov., sp. nov., Ktedonobacter robiniae sp. nov., Dictyobacter formicarum sp. nov. and Dictyobacter arantiisoli sp. nov., belonging to the class Ktedonobacteria.</title>
        <authorList>
            <person name="Yabe S."/>
            <person name="Zheng Y."/>
            <person name="Wang C.M."/>
            <person name="Sakai Y."/>
            <person name="Abe K."/>
            <person name="Yokota A."/>
            <person name="Donadio S."/>
            <person name="Cavaletti L."/>
            <person name="Monciardini P."/>
        </authorList>
    </citation>
    <scope>NUCLEOTIDE SEQUENCE [LARGE SCALE GENOMIC DNA]</scope>
    <source>
        <strain evidence="2 3">SOSP1-9</strain>
    </source>
</reference>
<gene>
    <name evidence="2" type="ORF">KSZ_43890</name>
</gene>
<name>A0ABQ3VKN2_9CHLR</name>
<dbReference type="Proteomes" id="UP000635565">
    <property type="component" value="Unassembled WGS sequence"/>
</dbReference>
<evidence type="ECO:0008006" key="4">
    <source>
        <dbReference type="Google" id="ProtNLM"/>
    </source>
</evidence>
<organism evidence="2 3">
    <name type="scientific">Dictyobacter formicarum</name>
    <dbReference type="NCBI Taxonomy" id="2778368"/>
    <lineage>
        <taxon>Bacteria</taxon>
        <taxon>Bacillati</taxon>
        <taxon>Chloroflexota</taxon>
        <taxon>Ktedonobacteria</taxon>
        <taxon>Ktedonobacterales</taxon>
        <taxon>Dictyobacteraceae</taxon>
        <taxon>Dictyobacter</taxon>
    </lineage>
</organism>
<evidence type="ECO:0000256" key="1">
    <source>
        <dbReference type="SAM" id="MobiDB-lite"/>
    </source>
</evidence>
<sequence length="137" mass="15011">MGKFLQGLMLGVAAGVLIAPMRGEELRNKVKECFKQLQERASNSNLRLTSMGTSRGSYSYTSQQSRKVDNEPITLPMDTFGRPTSAGTSSPGTGPSAPLAARTKLYKYESTIEEMDYEPLILPVETFEEPKTASRNA</sequence>
<comment type="caution">
    <text evidence="2">The sequence shown here is derived from an EMBL/GenBank/DDBJ whole genome shotgun (WGS) entry which is preliminary data.</text>
</comment>
<protein>
    <recommendedName>
        <fullName evidence="4">YtxH domain-containing protein</fullName>
    </recommendedName>
</protein>
<dbReference type="RefSeq" id="WP_201364024.1">
    <property type="nucleotide sequence ID" value="NZ_BNJJ01000012.1"/>
</dbReference>
<evidence type="ECO:0000313" key="2">
    <source>
        <dbReference type="EMBL" id="GHO86383.1"/>
    </source>
</evidence>
<feature type="compositionally biased region" description="Low complexity" evidence="1">
    <location>
        <begin position="81"/>
        <end position="99"/>
    </location>
</feature>